<organism evidence="1 2">
    <name type="scientific">Chondromyces crocatus</name>
    <dbReference type="NCBI Taxonomy" id="52"/>
    <lineage>
        <taxon>Bacteria</taxon>
        <taxon>Pseudomonadati</taxon>
        <taxon>Myxococcota</taxon>
        <taxon>Polyangia</taxon>
        <taxon>Polyangiales</taxon>
        <taxon>Polyangiaceae</taxon>
        <taxon>Chondromyces</taxon>
    </lineage>
</organism>
<dbReference type="OrthoDB" id="8852350at2"/>
<sequence length="115" mass="12141">MSERHIADAEPAFKVVNISPDFCRVNGAIVPFDIYQILPPERANYAKKVRARKEKVLHVGSIVSGVIGNMGAGVCSGVSQGGGDVAIIEGAAKVRVEGQLAARHLDLCLMNVKSG</sequence>
<dbReference type="RefSeq" id="WP_050433105.1">
    <property type="nucleotide sequence ID" value="NZ_CP012159.1"/>
</dbReference>
<dbReference type="Proteomes" id="UP000067626">
    <property type="component" value="Chromosome"/>
</dbReference>
<evidence type="ECO:0000313" key="1">
    <source>
        <dbReference type="EMBL" id="AKT41301.1"/>
    </source>
</evidence>
<reference evidence="1 2" key="1">
    <citation type="submission" date="2015-07" db="EMBL/GenBank/DDBJ databases">
        <title>Genome analysis of myxobacterium Chondromyces crocatus Cm c5 reveals a high potential for natural compound synthesis and the genetic basis for the loss of fruiting body formation.</title>
        <authorList>
            <person name="Zaburannyi N."/>
            <person name="Bunk B."/>
            <person name="Maier J."/>
            <person name="Overmann J."/>
            <person name="Mueller R."/>
        </authorList>
    </citation>
    <scope>NUCLEOTIDE SEQUENCE [LARGE SCALE GENOMIC DNA]</scope>
    <source>
        <strain evidence="1 2">Cm c5</strain>
    </source>
</reference>
<evidence type="ECO:0000313" key="2">
    <source>
        <dbReference type="Proteomes" id="UP000067626"/>
    </source>
</evidence>
<accession>A0A0K1EKB1</accession>
<protein>
    <submittedName>
        <fullName evidence="1">Uncharacterized protein</fullName>
    </submittedName>
</protein>
<dbReference type="KEGG" id="ccro:CMC5_054690"/>
<name>A0A0K1EKB1_CHOCO</name>
<dbReference type="EMBL" id="CP012159">
    <property type="protein sequence ID" value="AKT41301.1"/>
    <property type="molecule type" value="Genomic_DNA"/>
</dbReference>
<dbReference type="STRING" id="52.CMC5_054690"/>
<proteinExistence type="predicted"/>
<dbReference type="Pfam" id="PF13665">
    <property type="entry name" value="Tox-PAAR-like"/>
    <property type="match status" value="1"/>
</dbReference>
<keyword evidence="2" id="KW-1185">Reference proteome</keyword>
<gene>
    <name evidence="1" type="ORF">CMC5_054690</name>
</gene>
<dbReference type="AlphaFoldDB" id="A0A0K1EKB1"/>